<evidence type="ECO:0000256" key="4">
    <source>
        <dbReference type="ARBA" id="ARBA00023002"/>
    </source>
</evidence>
<keyword evidence="4" id="KW-0560">Oxidoreductase</keyword>
<proteinExistence type="inferred from homology"/>
<dbReference type="PANTHER" id="PTHR46720">
    <property type="entry name" value="HYDROXYLASE, PUTATIVE (AFU_ORTHOLOGUE AFUA_3G01460)-RELATED"/>
    <property type="match status" value="1"/>
</dbReference>
<dbReference type="STRING" id="1408157.A0A1J7JBE9"/>
<evidence type="ECO:0000313" key="8">
    <source>
        <dbReference type="Proteomes" id="UP000182658"/>
    </source>
</evidence>
<dbReference type="Gene3D" id="3.50.50.60">
    <property type="entry name" value="FAD/NAD(P)-binding domain"/>
    <property type="match status" value="1"/>
</dbReference>
<keyword evidence="5" id="KW-0812">Transmembrane</keyword>
<dbReference type="Pfam" id="PF13450">
    <property type="entry name" value="NAD_binding_8"/>
    <property type="match status" value="1"/>
</dbReference>
<keyword evidence="5" id="KW-0472">Membrane</keyword>
<protein>
    <submittedName>
        <fullName evidence="7">FAD/NAD(P)-binding domain-containing protein</fullName>
    </submittedName>
</protein>
<evidence type="ECO:0000256" key="5">
    <source>
        <dbReference type="SAM" id="Phobius"/>
    </source>
</evidence>
<keyword evidence="3" id="KW-0274">FAD</keyword>
<gene>
    <name evidence="7" type="ORF">CONLIGDRAFT_621257</name>
</gene>
<dbReference type="GO" id="GO:0071949">
    <property type="term" value="F:FAD binding"/>
    <property type="evidence" value="ECO:0007669"/>
    <property type="project" value="InterPro"/>
</dbReference>
<name>A0A1J7JBE9_9PEZI</name>
<evidence type="ECO:0000256" key="3">
    <source>
        <dbReference type="ARBA" id="ARBA00022827"/>
    </source>
</evidence>
<keyword evidence="8" id="KW-1185">Reference proteome</keyword>
<dbReference type="EMBL" id="KV875100">
    <property type="protein sequence ID" value="OIW27096.1"/>
    <property type="molecule type" value="Genomic_DNA"/>
</dbReference>
<keyword evidence="2" id="KW-0285">Flavoprotein</keyword>
<evidence type="ECO:0000256" key="2">
    <source>
        <dbReference type="ARBA" id="ARBA00022630"/>
    </source>
</evidence>
<dbReference type="InParanoid" id="A0A1J7JBE9"/>
<feature type="transmembrane region" description="Helical" evidence="5">
    <location>
        <begin position="7"/>
        <end position="27"/>
    </location>
</feature>
<dbReference type="PANTHER" id="PTHR46720:SF3">
    <property type="entry name" value="FAD-BINDING DOMAIN-CONTAINING PROTEIN-RELATED"/>
    <property type="match status" value="1"/>
</dbReference>
<comment type="similarity">
    <text evidence="1">Belongs to the paxM FAD-dependent monooxygenase family.</text>
</comment>
<keyword evidence="5" id="KW-1133">Transmembrane helix</keyword>
<dbReference type="GO" id="GO:0044550">
    <property type="term" value="P:secondary metabolite biosynthetic process"/>
    <property type="evidence" value="ECO:0007669"/>
    <property type="project" value="TreeGrafter"/>
</dbReference>
<dbReference type="FunFam" id="3.50.50.60:FF:000153">
    <property type="entry name" value="Salicylate hydroxylase, putative"/>
    <property type="match status" value="1"/>
</dbReference>
<dbReference type="InterPro" id="IPR051104">
    <property type="entry name" value="FAD_monoxygenase"/>
</dbReference>
<dbReference type="InterPro" id="IPR036188">
    <property type="entry name" value="FAD/NAD-bd_sf"/>
</dbReference>
<dbReference type="GO" id="GO:0016491">
    <property type="term" value="F:oxidoreductase activity"/>
    <property type="evidence" value="ECO:0007669"/>
    <property type="project" value="UniProtKB-KW"/>
</dbReference>
<dbReference type="PRINTS" id="PR00420">
    <property type="entry name" value="RNGMNOXGNASE"/>
</dbReference>
<evidence type="ECO:0000256" key="1">
    <source>
        <dbReference type="ARBA" id="ARBA00007992"/>
    </source>
</evidence>
<evidence type="ECO:0000259" key="6">
    <source>
        <dbReference type="Pfam" id="PF01494"/>
    </source>
</evidence>
<feature type="domain" description="FAD-binding" evidence="6">
    <location>
        <begin position="290"/>
        <end position="378"/>
    </location>
</feature>
<dbReference type="OrthoDB" id="417877at2759"/>
<dbReference type="SUPFAM" id="SSF51905">
    <property type="entry name" value="FAD/NAD(P)-binding domain"/>
    <property type="match status" value="1"/>
</dbReference>
<dbReference type="AlphaFoldDB" id="A0A1J7JBE9"/>
<dbReference type="Pfam" id="PF01494">
    <property type="entry name" value="FAD_binding_3"/>
    <property type="match status" value="1"/>
</dbReference>
<dbReference type="SUPFAM" id="SSF54373">
    <property type="entry name" value="FAD-linked reductases, C-terminal domain"/>
    <property type="match status" value="1"/>
</dbReference>
<evidence type="ECO:0000313" key="7">
    <source>
        <dbReference type="EMBL" id="OIW27096.1"/>
    </source>
</evidence>
<dbReference type="Proteomes" id="UP000182658">
    <property type="component" value="Unassembled WGS sequence"/>
</dbReference>
<organism evidence="7 8">
    <name type="scientific">Coniochaeta ligniaria NRRL 30616</name>
    <dbReference type="NCBI Taxonomy" id="1408157"/>
    <lineage>
        <taxon>Eukaryota</taxon>
        <taxon>Fungi</taxon>
        <taxon>Dikarya</taxon>
        <taxon>Ascomycota</taxon>
        <taxon>Pezizomycotina</taxon>
        <taxon>Sordariomycetes</taxon>
        <taxon>Sordariomycetidae</taxon>
        <taxon>Coniochaetales</taxon>
        <taxon>Coniochaetaceae</taxon>
        <taxon>Coniochaeta</taxon>
    </lineage>
</organism>
<sequence length="437" mass="48417">MRNRTRAPFSIAIIGGGITGLTLAIALHRRNVDCTVYEQAPSFKEIGAGLGFHPGAVQALRLCDEDIFRAFEKVCTVNKWDSKRHVWFDVFDGTADVPANELEPAFTIVQPQTGGGSCHRARFLDKLVKLLPKDRDIARFDKRLERIEDDEGGCLITFCDGTVARADAVIGCDGIKSRTRELMLGDDKLTQAKCGYSGKYAYRCLIPMAEAIEALGEEKAANTSLWMGPNCHALTFPVSHGNTLNLVAFVSDNKRWPDEARLTLPATREEILHDFREFGPNVSRLIAMIDEKPDRWGLFDLAEHPLPGYFRGRICLAGDAAHASTPHHGAGAGVSIEDVAVLSTLLADESLRGPEDLEAVFAAYDESRRARTQWLVQSSRRAADLYEWRDAKIGKDYDGILGEINARQAYIWNLDLRAELDSAREGLKRRLASRSGS</sequence>
<accession>A0A1J7JBE9</accession>
<dbReference type="InterPro" id="IPR002938">
    <property type="entry name" value="FAD-bd"/>
</dbReference>
<reference evidence="7 8" key="1">
    <citation type="submission" date="2016-10" db="EMBL/GenBank/DDBJ databases">
        <title>Draft genome sequence of Coniochaeta ligniaria NRRL30616, a lignocellulolytic fungus for bioabatement of inhibitors in plant biomass hydrolysates.</title>
        <authorList>
            <consortium name="DOE Joint Genome Institute"/>
            <person name="Jimenez D.J."/>
            <person name="Hector R.E."/>
            <person name="Riley R."/>
            <person name="Sun H."/>
            <person name="Grigoriev I.V."/>
            <person name="Van Elsas J.D."/>
            <person name="Nichols N.N."/>
        </authorList>
    </citation>
    <scope>NUCLEOTIDE SEQUENCE [LARGE SCALE GENOMIC DNA]</scope>
    <source>
        <strain evidence="7 8">NRRL 30616</strain>
    </source>
</reference>